<dbReference type="PANTHER" id="PTHR23159:SF66">
    <property type="entry name" value="OS04G0158400 PROTEIN"/>
    <property type="match status" value="1"/>
</dbReference>
<accession>A0A8J6AQA0</accession>
<keyword evidence="4" id="KW-1185">Reference proteome</keyword>
<feature type="coiled-coil region" evidence="1">
    <location>
        <begin position="516"/>
        <end position="739"/>
    </location>
</feature>
<gene>
    <name evidence="3" type="ORF">J8273_7445</name>
</gene>
<organism evidence="3 4">
    <name type="scientific">Carpediemonas membranifera</name>
    <dbReference type="NCBI Taxonomy" id="201153"/>
    <lineage>
        <taxon>Eukaryota</taxon>
        <taxon>Metamonada</taxon>
        <taxon>Carpediemonas-like organisms</taxon>
        <taxon>Carpediemonas</taxon>
    </lineage>
</organism>
<feature type="region of interest" description="Disordered" evidence="2">
    <location>
        <begin position="228"/>
        <end position="253"/>
    </location>
</feature>
<feature type="compositionally biased region" description="Basic and acidic residues" evidence="2">
    <location>
        <begin position="1059"/>
        <end position="1075"/>
    </location>
</feature>
<sequence length="1084" mass="119138">MSGQLERVIGPFESLYRRSNAGGMASVTVKPPLWALRIIGEIYEERDIIIQQKHLQMIAAKQKNSKWIYECLFRKYGLRSLTDQKCHLLYRTAEFHAEKSDELQMFLDIVNDKISPGVFSFIVQIRRVLLVTLCRGEFVSNLSQLRFPPHRVRDIAQIVFMQNCPSCIRGVEQRLQTRGNRLTAFRFVEGCVLELQKELEARAHPPADLRSTRPSDFSRFDEPQALDESALEQTDLGDTADDDTASVDTEDDEIVTALDRRSPDTQARVLLTGMLLGEVEAACTEALDLSSPVNRRITAMASLVDTPLPVPGRTEGDMRIADLEPAPDRTVSKDELATILGRLEALESTAVQAQEAAMTAAKSAQDEAALTAVKADLDCTQSELATTRVELESNRAAIADKDAMLADARAKVATVEAELAAAATATHEAGEENHKLRSTLAEVETTLRAKEEEIGGLQDDLHAAADLKVKLEEQLKAAEARAAELATREPEPKPDADTEAELTQARSKITDLEASLAAAALAKAETEAALRQAKKELEADRAAARENADDELKAALDRVRQAEEGREEVRVELVAEFEAHGRTRAELTRTSEALAVVKEEMDQAMTTVAQLERTCAAQTAEISGLTSANEELKTENAALLAAQAKARESQDAETSHAELESARQEIIALQAKLSQADEAAVIEAERAAQQLAEISKERDTAREEAHVCLARAEESRAQAADLEKELESERKISEGLKVRVAKMIPAARADALKKQADSLLERLGIAETSARTLAEREAEWVQFKESARNSHKVANRTIADLTTLLGDAVTALENVNTRDVDSPFVTKLVARARAEGVTSLSTVKDVSCVTFRELRKDVPDTKLRVTLTPTGDGKNKLIRSEDVTKDDRCTVFDQLVPKKGPAHTAFQTETKFDLYIWARKDAKAGIKSDQMVLIETISISDLVPFEMPSDDVKQGRFLNNIVTITVAGVEMWKEPTWATPKPPPMAPVDLPTLKAVAETKPETIKPDVMPPKATDAPVAVPPLTQPASVVRRAELSSRVEGDPVSPVVSTPTVAERIKRAEERARQQEQAEREQAGEMMDFIQR</sequence>
<dbReference type="EMBL" id="JAHDYR010000062">
    <property type="protein sequence ID" value="KAG9391171.1"/>
    <property type="molecule type" value="Genomic_DNA"/>
</dbReference>
<evidence type="ECO:0000313" key="4">
    <source>
        <dbReference type="Proteomes" id="UP000717585"/>
    </source>
</evidence>
<protein>
    <submittedName>
        <fullName evidence="3">Chromosome partition protein Smc</fullName>
    </submittedName>
</protein>
<comment type="caution">
    <text evidence="3">The sequence shown here is derived from an EMBL/GenBank/DDBJ whole genome shotgun (WGS) entry which is preliminary data.</text>
</comment>
<evidence type="ECO:0000313" key="3">
    <source>
        <dbReference type="EMBL" id="KAG9391171.1"/>
    </source>
</evidence>
<feature type="compositionally biased region" description="Acidic residues" evidence="2">
    <location>
        <begin position="238"/>
        <end position="253"/>
    </location>
</feature>
<keyword evidence="1" id="KW-0175">Coiled coil</keyword>
<proteinExistence type="predicted"/>
<name>A0A8J6AQA0_9EUKA</name>
<dbReference type="AlphaFoldDB" id="A0A8J6AQA0"/>
<feature type="compositionally biased region" description="Basic and acidic residues" evidence="2">
    <location>
        <begin position="481"/>
        <end position="496"/>
    </location>
</feature>
<evidence type="ECO:0000256" key="1">
    <source>
        <dbReference type="SAM" id="Coils"/>
    </source>
</evidence>
<feature type="region of interest" description="Disordered" evidence="2">
    <location>
        <begin position="481"/>
        <end position="504"/>
    </location>
</feature>
<dbReference type="Proteomes" id="UP000717585">
    <property type="component" value="Unassembled WGS sequence"/>
</dbReference>
<reference evidence="3" key="1">
    <citation type="submission" date="2021-05" db="EMBL/GenBank/DDBJ databases">
        <title>A free-living protist that lacks canonical eukaryotic 1 DNA replication and segregation systems.</title>
        <authorList>
            <person name="Salas-Leiva D.E."/>
            <person name="Tromer E.C."/>
            <person name="Curtis B.A."/>
            <person name="Jerlstrom-Hultqvist J."/>
            <person name="Kolisko M."/>
            <person name="Yi Z."/>
            <person name="Salas-Leiva J.S."/>
            <person name="Gallot-Lavallee L."/>
            <person name="Kops G.J.P.L."/>
            <person name="Archibald J.M."/>
            <person name="Simpson A.G.B."/>
            <person name="Roger A.J."/>
        </authorList>
    </citation>
    <scope>NUCLEOTIDE SEQUENCE</scope>
    <source>
        <strain evidence="3">BICM</strain>
    </source>
</reference>
<dbReference type="PANTHER" id="PTHR23159">
    <property type="entry name" value="CENTROSOMAL PROTEIN 2"/>
    <property type="match status" value="1"/>
</dbReference>
<evidence type="ECO:0000256" key="2">
    <source>
        <dbReference type="SAM" id="MobiDB-lite"/>
    </source>
</evidence>
<feature type="region of interest" description="Disordered" evidence="2">
    <location>
        <begin position="1059"/>
        <end position="1084"/>
    </location>
</feature>